<evidence type="ECO:0000313" key="1">
    <source>
        <dbReference type="EMBL" id="KAK3785911.1"/>
    </source>
</evidence>
<keyword evidence="2" id="KW-1185">Reference proteome</keyword>
<reference evidence="1" key="1">
    <citation type="journal article" date="2023" name="G3 (Bethesda)">
        <title>A reference genome for the long-term kleptoplast-retaining sea slug Elysia crispata morphotype clarki.</title>
        <authorList>
            <person name="Eastman K.E."/>
            <person name="Pendleton A.L."/>
            <person name="Shaikh M.A."/>
            <person name="Suttiyut T."/>
            <person name="Ogas R."/>
            <person name="Tomko P."/>
            <person name="Gavelis G."/>
            <person name="Widhalm J.R."/>
            <person name="Wisecaver J.H."/>
        </authorList>
    </citation>
    <scope>NUCLEOTIDE SEQUENCE</scope>
    <source>
        <strain evidence="1">ECLA1</strain>
    </source>
</reference>
<comment type="caution">
    <text evidence="1">The sequence shown here is derived from an EMBL/GenBank/DDBJ whole genome shotgun (WGS) entry which is preliminary data.</text>
</comment>
<dbReference type="Proteomes" id="UP001283361">
    <property type="component" value="Unassembled WGS sequence"/>
</dbReference>
<accession>A0AAE1DWS1</accession>
<gene>
    <name evidence="1" type="ORF">RRG08_033019</name>
</gene>
<protein>
    <submittedName>
        <fullName evidence="1">Uncharacterized protein</fullName>
    </submittedName>
</protein>
<proteinExistence type="predicted"/>
<name>A0AAE1DWS1_9GAST</name>
<dbReference type="EMBL" id="JAWDGP010002047">
    <property type="protein sequence ID" value="KAK3785911.1"/>
    <property type="molecule type" value="Genomic_DNA"/>
</dbReference>
<evidence type="ECO:0000313" key="2">
    <source>
        <dbReference type="Proteomes" id="UP001283361"/>
    </source>
</evidence>
<dbReference type="AlphaFoldDB" id="A0AAE1DWS1"/>
<sequence length="68" mass="7911">MSVVCSGNPLSLNYLLTHCKPAVSVFWVKDESDHHLLVKRLDCKYSTEILLKELIDYKSSYLRRCFGF</sequence>
<organism evidence="1 2">
    <name type="scientific">Elysia crispata</name>
    <name type="common">lettuce slug</name>
    <dbReference type="NCBI Taxonomy" id="231223"/>
    <lineage>
        <taxon>Eukaryota</taxon>
        <taxon>Metazoa</taxon>
        <taxon>Spiralia</taxon>
        <taxon>Lophotrochozoa</taxon>
        <taxon>Mollusca</taxon>
        <taxon>Gastropoda</taxon>
        <taxon>Heterobranchia</taxon>
        <taxon>Euthyneura</taxon>
        <taxon>Panpulmonata</taxon>
        <taxon>Sacoglossa</taxon>
        <taxon>Placobranchoidea</taxon>
        <taxon>Plakobranchidae</taxon>
        <taxon>Elysia</taxon>
    </lineage>
</organism>